<dbReference type="InterPro" id="IPR010719">
    <property type="entry name" value="MnmM_MeTrfase"/>
</dbReference>
<dbReference type="PANTHER" id="PTHR35276">
    <property type="entry name" value="S-ADENOSYL-L-METHIONINE-DEPENDENT METHYLTRANSFERASES SUPERFAMILY PROTEIN"/>
    <property type="match status" value="1"/>
</dbReference>
<evidence type="ECO:0000313" key="1">
    <source>
        <dbReference type="EMBL" id="OLN21653.1"/>
    </source>
</evidence>
<comment type="caution">
    <text evidence="1">The sequence shown here is derived from an EMBL/GenBank/DDBJ whole genome shotgun (WGS) entry which is preliminary data.</text>
</comment>
<dbReference type="RefSeq" id="WP_075399273.1">
    <property type="nucleotide sequence ID" value="NZ_MSDU01000036.1"/>
</dbReference>
<dbReference type="STRING" id="1714264.BTO30_13620"/>
<sequence length="191" mass="20542">MTLDGILPFAQKLLENAVSPGDAVVDATAGNGHDTLFLANLAGESGRIYAFDVQKQAIEKTSGRLSEAGLLNRVSLFHAGHEQAAALIPALDHGRISAAIFNLGYLPKSDKTIVTKPETTIDAVKQLFNIMKPGGVIVLVIYHGHEEGAIERDAVVSFAASLDQQQAHVMRYEFINQANNPPFIIAIEKRG</sequence>
<dbReference type="GO" id="GO:0008168">
    <property type="term" value="F:methyltransferase activity"/>
    <property type="evidence" value="ECO:0007669"/>
    <property type="project" value="UniProtKB-KW"/>
</dbReference>
<reference evidence="1 2" key="1">
    <citation type="submission" date="2016-12" db="EMBL/GenBank/DDBJ databases">
        <title>Domibacillus antri genome sequencing.</title>
        <authorList>
            <person name="Verma A."/>
            <person name="Krishnamurthi S."/>
        </authorList>
    </citation>
    <scope>NUCLEOTIDE SEQUENCE [LARGE SCALE GENOMIC DNA]</scope>
    <source>
        <strain evidence="1 2">XD80</strain>
    </source>
</reference>
<name>A0A1Q8Q2T2_9BACI</name>
<keyword evidence="1" id="KW-0808">Transferase</keyword>
<dbReference type="SUPFAM" id="SSF53335">
    <property type="entry name" value="S-adenosyl-L-methionine-dependent methyltransferases"/>
    <property type="match status" value="1"/>
</dbReference>
<dbReference type="GO" id="GO:0032259">
    <property type="term" value="P:methylation"/>
    <property type="evidence" value="ECO:0007669"/>
    <property type="project" value="UniProtKB-KW"/>
</dbReference>
<dbReference type="EMBL" id="MSDU01000036">
    <property type="protein sequence ID" value="OLN21653.1"/>
    <property type="molecule type" value="Genomic_DNA"/>
</dbReference>
<keyword evidence="1" id="KW-0489">Methyltransferase</keyword>
<dbReference type="OrthoDB" id="9792989at2"/>
<organism evidence="1 2">
    <name type="scientific">Domibacillus antri</name>
    <dbReference type="NCBI Taxonomy" id="1714264"/>
    <lineage>
        <taxon>Bacteria</taxon>
        <taxon>Bacillati</taxon>
        <taxon>Bacillota</taxon>
        <taxon>Bacilli</taxon>
        <taxon>Bacillales</taxon>
        <taxon>Bacillaceae</taxon>
        <taxon>Domibacillus</taxon>
    </lineage>
</organism>
<protein>
    <submittedName>
        <fullName evidence="1">rRNA methyltransferase</fullName>
    </submittedName>
</protein>
<dbReference type="Proteomes" id="UP000185568">
    <property type="component" value="Unassembled WGS sequence"/>
</dbReference>
<dbReference type="CDD" id="cd02440">
    <property type="entry name" value="AdoMet_MTases"/>
    <property type="match status" value="1"/>
</dbReference>
<dbReference type="Gene3D" id="3.40.50.150">
    <property type="entry name" value="Vaccinia Virus protein VP39"/>
    <property type="match status" value="1"/>
</dbReference>
<evidence type="ECO:0000313" key="2">
    <source>
        <dbReference type="Proteomes" id="UP000185568"/>
    </source>
</evidence>
<gene>
    <name evidence="1" type="ORF">BTO30_13620</name>
</gene>
<accession>A0A1Q8Q2T2</accession>
<keyword evidence="2" id="KW-1185">Reference proteome</keyword>
<dbReference type="PANTHER" id="PTHR35276:SF1">
    <property type="entry name" value="TRNA (MNM(5)S(2)U34)-METHYLTRANSFERASE, CHLOROPLASTIC"/>
    <property type="match status" value="1"/>
</dbReference>
<proteinExistence type="predicted"/>
<dbReference type="Pfam" id="PF06962">
    <property type="entry name" value="rRNA_methylase"/>
    <property type="match status" value="1"/>
</dbReference>
<dbReference type="InterPro" id="IPR029063">
    <property type="entry name" value="SAM-dependent_MTases_sf"/>
</dbReference>
<dbReference type="AlphaFoldDB" id="A0A1Q8Q2T2"/>